<dbReference type="InterPro" id="IPR005055">
    <property type="entry name" value="A10/PebIII"/>
</dbReference>
<feature type="chain" id="PRO_5008583845" description="Chemosensory protein 2" evidence="1">
    <location>
        <begin position="22"/>
        <end position="134"/>
    </location>
</feature>
<dbReference type="Gene3D" id="1.10.2080.10">
    <property type="entry name" value="Insect odorant-binding protein A10/Ejaculatory bulb-specific protein 3"/>
    <property type="match status" value="1"/>
</dbReference>
<evidence type="ECO:0008006" key="3">
    <source>
        <dbReference type="Google" id="ProtNLM"/>
    </source>
</evidence>
<evidence type="ECO:0000313" key="2">
    <source>
        <dbReference type="EMBL" id="JAS66312.1"/>
    </source>
</evidence>
<dbReference type="AlphaFoldDB" id="A0A1B6GV50"/>
<feature type="signal peptide" evidence="1">
    <location>
        <begin position="1"/>
        <end position="21"/>
    </location>
</feature>
<dbReference type="InterPro" id="IPR036682">
    <property type="entry name" value="OS_D_A10/PebIII_sf"/>
</dbReference>
<evidence type="ECO:0000256" key="1">
    <source>
        <dbReference type="SAM" id="SignalP"/>
    </source>
</evidence>
<accession>A0A1B6GV50</accession>
<reference evidence="2" key="1">
    <citation type="submission" date="2015-11" db="EMBL/GenBank/DDBJ databases">
        <title>De novo transcriptome assembly of four potential Pierce s Disease insect vectors from Arizona vineyards.</title>
        <authorList>
            <person name="Tassone E.E."/>
        </authorList>
    </citation>
    <scope>NUCLEOTIDE SEQUENCE</scope>
</reference>
<keyword evidence="1" id="KW-0732">Signal</keyword>
<sequence>SKMSPVSLLGLVACLVASVAAAPAGKDVYTTKYDNVNLSQILKNDRLFTSYFNCLMERGHCTPDGEELKKALPDALQTGCSKCSQKQKDGSEQVIRYLIEKKHDMYEELEKKYDPKGIYKAQYRQDAQKHGIKV</sequence>
<dbReference type="PANTHER" id="PTHR11257">
    <property type="entry name" value="CHEMOSENSORY PROTEIN-RELATED"/>
    <property type="match status" value="1"/>
</dbReference>
<proteinExistence type="predicted"/>
<dbReference type="PANTHER" id="PTHR11257:SF12">
    <property type="entry name" value="EJACULATORY BULB-SPECIFIC PROTEIN 3-RELATED"/>
    <property type="match status" value="1"/>
</dbReference>
<protein>
    <recommendedName>
        <fullName evidence="3">Chemosensory protein 2</fullName>
    </recommendedName>
</protein>
<name>A0A1B6GV50_9HEMI</name>
<organism evidence="2">
    <name type="scientific">Cuerna arida</name>
    <dbReference type="NCBI Taxonomy" id="1464854"/>
    <lineage>
        <taxon>Eukaryota</taxon>
        <taxon>Metazoa</taxon>
        <taxon>Ecdysozoa</taxon>
        <taxon>Arthropoda</taxon>
        <taxon>Hexapoda</taxon>
        <taxon>Insecta</taxon>
        <taxon>Pterygota</taxon>
        <taxon>Neoptera</taxon>
        <taxon>Paraneoptera</taxon>
        <taxon>Hemiptera</taxon>
        <taxon>Auchenorrhyncha</taxon>
        <taxon>Membracoidea</taxon>
        <taxon>Cicadellidae</taxon>
        <taxon>Cicadellinae</taxon>
        <taxon>Proconiini</taxon>
        <taxon>Cuerna</taxon>
    </lineage>
</organism>
<dbReference type="EMBL" id="GECZ01003457">
    <property type="protein sequence ID" value="JAS66312.1"/>
    <property type="molecule type" value="Transcribed_RNA"/>
</dbReference>
<gene>
    <name evidence="2" type="ORF">g.21185</name>
</gene>
<dbReference type="Pfam" id="PF03392">
    <property type="entry name" value="OS-D"/>
    <property type="match status" value="1"/>
</dbReference>
<dbReference type="SUPFAM" id="SSF100910">
    <property type="entry name" value="Chemosensory protein Csp2"/>
    <property type="match status" value="1"/>
</dbReference>
<feature type="non-terminal residue" evidence="2">
    <location>
        <position position="1"/>
    </location>
</feature>